<evidence type="ECO:0000256" key="3">
    <source>
        <dbReference type="ARBA" id="ARBA00022729"/>
    </source>
</evidence>
<accession>A0ABR6ESF7</accession>
<evidence type="ECO:0000256" key="1">
    <source>
        <dbReference type="ARBA" id="ARBA00004442"/>
    </source>
</evidence>
<comment type="caution">
    <text evidence="8">The sequence shown here is derived from an EMBL/GenBank/DDBJ whole genome shotgun (WGS) entry which is preliminary data.</text>
</comment>
<evidence type="ECO:0000256" key="5">
    <source>
        <dbReference type="ARBA" id="ARBA00023237"/>
    </source>
</evidence>
<dbReference type="InterPro" id="IPR033985">
    <property type="entry name" value="SusD-like_N"/>
</dbReference>
<sequence>MMKMNNVKYLLLVAAILFVMPGCKKFLNVTPIDAQSGNNFWKTKQDVEGFTIGIYTRLRSKIGGGAFMPALEMRGNFVSGTAGVDYNNLIANNLKLVGSTAFSNIQDWKTWYDVIANSNIMYQEIDRVPGTALSDTDRKRYKAEAVFLRNLSYLFICRLFGDAIYYTDAYHSTSLPRTAQLTVLKNCIADMTAAKDDLPTVNADGSQVGFRPTRGSAIALLMHLNMWAAAWDKTDKKPYYTSVVALGHELATYTNYKLLPVTIENTKKIFKGRSSENLFGILQEFNYGETFNQAAGYSYFFSHYPYYGSTSTATSRMNYKKDYLTKVFPLGVADARLAIWFDNYDADNNTFQFKKFINNYATGSGSGVTINSDDSAIIFRLPDMILLAAQAAAELDNDEEAKEFANQVRLMAGAPVFISTGDELKTDLYFERCRELIGEGQFFFDAVRTKRVLDSKYSSNPISVTDFNAGAWTWPLAISSTERLANPYLVGNNFWNK</sequence>
<evidence type="ECO:0000256" key="2">
    <source>
        <dbReference type="ARBA" id="ARBA00006275"/>
    </source>
</evidence>
<dbReference type="Pfam" id="PF07980">
    <property type="entry name" value="SusD_RagB"/>
    <property type="match status" value="1"/>
</dbReference>
<dbReference type="Gene3D" id="1.25.40.390">
    <property type="match status" value="1"/>
</dbReference>
<reference evidence="8 9" key="1">
    <citation type="submission" date="2019-11" db="EMBL/GenBank/DDBJ databases">
        <title>Description of Pedobacter sp. LMG 31462T.</title>
        <authorList>
            <person name="Carlier A."/>
            <person name="Qi S."/>
            <person name="Vandamme P."/>
        </authorList>
    </citation>
    <scope>NUCLEOTIDE SEQUENCE [LARGE SCALE GENOMIC DNA]</scope>
    <source>
        <strain evidence="8 9">LMG 31462</strain>
    </source>
</reference>
<evidence type="ECO:0000313" key="9">
    <source>
        <dbReference type="Proteomes" id="UP000636110"/>
    </source>
</evidence>
<evidence type="ECO:0000256" key="4">
    <source>
        <dbReference type="ARBA" id="ARBA00023136"/>
    </source>
</evidence>
<protein>
    <submittedName>
        <fullName evidence="8">RagB/SusD family nutrient uptake outer membrane protein</fullName>
    </submittedName>
</protein>
<dbReference type="EMBL" id="WNXC01000001">
    <property type="protein sequence ID" value="MBB2148191.1"/>
    <property type="molecule type" value="Genomic_DNA"/>
</dbReference>
<evidence type="ECO:0000313" key="8">
    <source>
        <dbReference type="EMBL" id="MBB2148191.1"/>
    </source>
</evidence>
<keyword evidence="5" id="KW-0998">Cell outer membrane</keyword>
<comment type="similarity">
    <text evidence="2">Belongs to the SusD family.</text>
</comment>
<keyword evidence="3" id="KW-0732">Signal</keyword>
<dbReference type="InterPro" id="IPR012944">
    <property type="entry name" value="SusD_RagB_dom"/>
</dbReference>
<dbReference type="InterPro" id="IPR011990">
    <property type="entry name" value="TPR-like_helical_dom_sf"/>
</dbReference>
<keyword evidence="9" id="KW-1185">Reference proteome</keyword>
<feature type="domain" description="RagB/SusD" evidence="6">
    <location>
        <begin position="344"/>
        <end position="467"/>
    </location>
</feature>
<dbReference type="Pfam" id="PF14322">
    <property type="entry name" value="SusD-like_3"/>
    <property type="match status" value="1"/>
</dbReference>
<evidence type="ECO:0000259" key="6">
    <source>
        <dbReference type="Pfam" id="PF07980"/>
    </source>
</evidence>
<gene>
    <name evidence="8" type="ORF">GM920_04635</name>
</gene>
<evidence type="ECO:0000259" key="7">
    <source>
        <dbReference type="Pfam" id="PF14322"/>
    </source>
</evidence>
<feature type="domain" description="SusD-like N-terminal" evidence="7">
    <location>
        <begin position="97"/>
        <end position="221"/>
    </location>
</feature>
<proteinExistence type="inferred from homology"/>
<dbReference type="SUPFAM" id="SSF48452">
    <property type="entry name" value="TPR-like"/>
    <property type="match status" value="1"/>
</dbReference>
<comment type="subcellular location">
    <subcellularLocation>
        <location evidence="1">Cell outer membrane</location>
    </subcellularLocation>
</comment>
<name>A0ABR6ESF7_9SPHI</name>
<dbReference type="Proteomes" id="UP000636110">
    <property type="component" value="Unassembled WGS sequence"/>
</dbReference>
<organism evidence="8 9">
    <name type="scientific">Pedobacter gandavensis</name>
    <dbReference type="NCBI Taxonomy" id="2679963"/>
    <lineage>
        <taxon>Bacteria</taxon>
        <taxon>Pseudomonadati</taxon>
        <taxon>Bacteroidota</taxon>
        <taxon>Sphingobacteriia</taxon>
        <taxon>Sphingobacteriales</taxon>
        <taxon>Sphingobacteriaceae</taxon>
        <taxon>Pedobacter</taxon>
    </lineage>
</organism>
<keyword evidence="4" id="KW-0472">Membrane</keyword>